<proteinExistence type="predicted"/>
<feature type="region of interest" description="Disordered" evidence="2">
    <location>
        <begin position="126"/>
        <end position="190"/>
    </location>
</feature>
<dbReference type="Proteomes" id="UP000507470">
    <property type="component" value="Unassembled WGS sequence"/>
</dbReference>
<evidence type="ECO:0000313" key="4">
    <source>
        <dbReference type="Proteomes" id="UP000507470"/>
    </source>
</evidence>
<organism evidence="3 4">
    <name type="scientific">Mytilus coruscus</name>
    <name type="common">Sea mussel</name>
    <dbReference type="NCBI Taxonomy" id="42192"/>
    <lineage>
        <taxon>Eukaryota</taxon>
        <taxon>Metazoa</taxon>
        <taxon>Spiralia</taxon>
        <taxon>Lophotrochozoa</taxon>
        <taxon>Mollusca</taxon>
        <taxon>Bivalvia</taxon>
        <taxon>Autobranchia</taxon>
        <taxon>Pteriomorphia</taxon>
        <taxon>Mytilida</taxon>
        <taxon>Mytiloidea</taxon>
        <taxon>Mytilidae</taxon>
        <taxon>Mytilinae</taxon>
        <taxon>Mytilus</taxon>
    </lineage>
</organism>
<sequence length="246" mass="28498">MSQTPNFEKRQKRTSNPTPPEQPDAKRNKSDTAKSIPVPESVDMALCNKPDHDKTSEQHVSAQLSLSDSDIDKIAEAVESKLVSKFNHTIQEIVVFEIKRLKNRVEQLKIDRNRLMEKVDNQEKYEIDPDFNDLDVERTHRNGPLSPPNSNTPTDDAAESSETSAESITSKTEQPYDNNNTRSKKQPRQIMVRVIDPNTKIRILRCRKHLKSSRNYNNVYINEDLTKHRNRLYYHTRCLTKQKDAT</sequence>
<keyword evidence="1" id="KW-0175">Coiled coil</keyword>
<feature type="compositionally biased region" description="Low complexity" evidence="2">
    <location>
        <begin position="160"/>
        <end position="173"/>
    </location>
</feature>
<feature type="compositionally biased region" description="Basic and acidic residues" evidence="2">
    <location>
        <begin position="23"/>
        <end position="32"/>
    </location>
</feature>
<accession>A0A6J8C6R7</accession>
<name>A0A6J8C6R7_MYTCO</name>
<dbReference type="OrthoDB" id="10066957at2759"/>
<feature type="region of interest" description="Disordered" evidence="2">
    <location>
        <begin position="1"/>
        <end position="62"/>
    </location>
</feature>
<gene>
    <name evidence="3" type="ORF">MCOR_25834</name>
</gene>
<feature type="coiled-coil region" evidence="1">
    <location>
        <begin position="98"/>
        <end position="125"/>
    </location>
</feature>
<keyword evidence="4" id="KW-1185">Reference proteome</keyword>
<dbReference type="EMBL" id="CACVKT020004609">
    <property type="protein sequence ID" value="CAC5390759.1"/>
    <property type="molecule type" value="Genomic_DNA"/>
</dbReference>
<reference evidence="3 4" key="1">
    <citation type="submission" date="2020-06" db="EMBL/GenBank/DDBJ databases">
        <authorList>
            <person name="Li R."/>
            <person name="Bekaert M."/>
        </authorList>
    </citation>
    <scope>NUCLEOTIDE SEQUENCE [LARGE SCALE GENOMIC DNA]</scope>
    <source>
        <strain evidence="4">wild</strain>
    </source>
</reference>
<protein>
    <submittedName>
        <fullName evidence="3">Uncharacterized protein</fullName>
    </submittedName>
</protein>
<evidence type="ECO:0000313" key="3">
    <source>
        <dbReference type="EMBL" id="CAC5390759.1"/>
    </source>
</evidence>
<evidence type="ECO:0000256" key="1">
    <source>
        <dbReference type="SAM" id="Coils"/>
    </source>
</evidence>
<dbReference type="AlphaFoldDB" id="A0A6J8C6R7"/>
<evidence type="ECO:0000256" key="2">
    <source>
        <dbReference type="SAM" id="MobiDB-lite"/>
    </source>
</evidence>